<feature type="domain" description="DM10" evidence="7">
    <location>
        <begin position="275"/>
        <end position="387"/>
    </location>
</feature>
<comment type="caution">
    <text evidence="8">The sequence shown here is derived from an EMBL/GenBank/DDBJ whole genome shotgun (WGS) entry which is preliminary data.</text>
</comment>
<feature type="domain" description="DM10" evidence="7">
    <location>
        <begin position="108"/>
        <end position="213"/>
    </location>
</feature>
<dbReference type="InterPro" id="IPR006602">
    <property type="entry name" value="DM10_dom"/>
</dbReference>
<gene>
    <name evidence="8" type="ORF">PGLA1383_LOCUS9374</name>
</gene>
<dbReference type="SMART" id="SM00676">
    <property type="entry name" value="DM10"/>
    <property type="match status" value="3"/>
</dbReference>
<feature type="domain" description="DM10" evidence="7">
    <location>
        <begin position="445"/>
        <end position="545"/>
    </location>
</feature>
<comment type="subcellular location">
    <subcellularLocation>
        <location evidence="1">Cell projection</location>
        <location evidence="1">Cilium</location>
    </subcellularLocation>
    <subcellularLocation>
        <location evidence="2">Cytoplasm</location>
        <location evidence="2">Cytoskeleton</location>
    </subcellularLocation>
</comment>
<keyword evidence="6" id="KW-0966">Cell projection</keyword>
<evidence type="ECO:0000256" key="1">
    <source>
        <dbReference type="ARBA" id="ARBA00004138"/>
    </source>
</evidence>
<dbReference type="EMBL" id="CAJNNV010004392">
    <property type="protein sequence ID" value="CAE8590660.1"/>
    <property type="molecule type" value="Genomic_DNA"/>
</dbReference>
<dbReference type="Proteomes" id="UP000654075">
    <property type="component" value="Unassembled WGS sequence"/>
</dbReference>
<evidence type="ECO:0000313" key="9">
    <source>
        <dbReference type="Proteomes" id="UP000654075"/>
    </source>
</evidence>
<dbReference type="Pfam" id="PF06565">
    <property type="entry name" value="DM10_dom"/>
    <property type="match status" value="3"/>
</dbReference>
<organism evidence="8 9">
    <name type="scientific">Polarella glacialis</name>
    <name type="common">Dinoflagellate</name>
    <dbReference type="NCBI Taxonomy" id="89957"/>
    <lineage>
        <taxon>Eukaryota</taxon>
        <taxon>Sar</taxon>
        <taxon>Alveolata</taxon>
        <taxon>Dinophyceae</taxon>
        <taxon>Suessiales</taxon>
        <taxon>Suessiaceae</taxon>
        <taxon>Polarella</taxon>
    </lineage>
</organism>
<evidence type="ECO:0000256" key="4">
    <source>
        <dbReference type="ARBA" id="ARBA00022737"/>
    </source>
</evidence>
<dbReference type="AlphaFoldDB" id="A0A813DNC1"/>
<dbReference type="PANTHER" id="PTHR12086">
    <property type="entry name" value="EF-HAND DOMAIN C-TERMINAL CONTAINING PROTEIN"/>
    <property type="match status" value="1"/>
</dbReference>
<reference evidence="8" key="1">
    <citation type="submission" date="2021-02" db="EMBL/GenBank/DDBJ databases">
        <authorList>
            <person name="Dougan E. K."/>
            <person name="Rhodes N."/>
            <person name="Thang M."/>
            <person name="Chan C."/>
        </authorList>
    </citation>
    <scope>NUCLEOTIDE SEQUENCE</scope>
</reference>
<evidence type="ECO:0000256" key="5">
    <source>
        <dbReference type="ARBA" id="ARBA00023212"/>
    </source>
</evidence>
<dbReference type="InterPro" id="IPR040193">
    <property type="entry name" value="EFHC1/EFHC2/EFHB"/>
</dbReference>
<name>A0A813DNC1_POLGL</name>
<dbReference type="GO" id="GO:0005856">
    <property type="term" value="C:cytoskeleton"/>
    <property type="evidence" value="ECO:0007669"/>
    <property type="project" value="UniProtKB-SubCell"/>
</dbReference>
<keyword evidence="4" id="KW-0677">Repeat</keyword>
<dbReference type="OMA" id="HPEQFPH"/>
<accession>A0A813DNC1</accession>
<keyword evidence="3" id="KW-0963">Cytoplasm</keyword>
<proteinExistence type="predicted"/>
<evidence type="ECO:0000313" key="8">
    <source>
        <dbReference type="EMBL" id="CAE8590660.1"/>
    </source>
</evidence>
<dbReference type="PROSITE" id="PS51336">
    <property type="entry name" value="DM10"/>
    <property type="match status" value="3"/>
</dbReference>
<evidence type="ECO:0000256" key="3">
    <source>
        <dbReference type="ARBA" id="ARBA00022490"/>
    </source>
</evidence>
<protein>
    <recommendedName>
        <fullName evidence="7">DM10 domain-containing protein</fullName>
    </recommendedName>
</protein>
<evidence type="ECO:0000256" key="6">
    <source>
        <dbReference type="ARBA" id="ARBA00023273"/>
    </source>
</evidence>
<keyword evidence="9" id="KW-1185">Reference proteome</keyword>
<keyword evidence="5" id="KW-0206">Cytoskeleton</keyword>
<evidence type="ECO:0000259" key="7">
    <source>
        <dbReference type="PROSITE" id="PS51336"/>
    </source>
</evidence>
<sequence length="626" mass="71054">MTALGKSASLPGIMSLGLSRAPKLDGHHKKISLDFKQSGQLGSAVDLHRGVAPTEEVVRMATMLRTPGWRLSSSMSEPYQPPPPADDIDLVPANMRHPKISPAWLKHDKQVLRFYAFFQESVCERPDENSRYRHISIMYFMEDGSLRIGEPRVENSGISQGSFLKRHRVPREDGKGFLGPDDFRCGIEISFYGRTYHVTGCDRFTRWFYEQNGIDVGEDEPLVEDLWQKSYKFKKTAEKGGIPLSKSVVDAKHLTKFQCGQPPADKKFIQFLLNDRKVLRFKGFWDDRTLYGSRVYFVIHYFLADNSVEINEAYCRNSGRDTYPGFMKRGPLHKKNESHAVPGMLAPDGSLYLPEDFVVGGSIDVWGRKIMLYDCDEFTRNFYQDFVGIDQFEGRIDVSEKPVRHAKLAPPPHNGIGKPEDSLISTQMIVPKPPKKDLAKQMTKTGQILRFEAKFTNGEPEDEMRRLIIAYYPMDDEVMVNELPVRNSGHMAGKFAAKKRIENPDTGEYFILTDFYVGARPFFSGQPLQITRADEYCLQYLETHSEEFPYADYRACCKQVAALCDEPEMNDPMGIDPDRLKELAIENGVALVDHEVITLLRRFGIESGDGSPKIFGPAVLEEGASH</sequence>
<dbReference type="Gene3D" id="2.30.29.170">
    <property type="match status" value="3"/>
</dbReference>
<dbReference type="OrthoDB" id="6360546at2759"/>
<dbReference type="FunFam" id="2.30.29.170:FF:000004">
    <property type="entry name" value="EF-hand domain containing 2"/>
    <property type="match status" value="1"/>
</dbReference>
<dbReference type="GO" id="GO:0005929">
    <property type="term" value="C:cilium"/>
    <property type="evidence" value="ECO:0007669"/>
    <property type="project" value="UniProtKB-SubCell"/>
</dbReference>
<evidence type="ECO:0000256" key="2">
    <source>
        <dbReference type="ARBA" id="ARBA00004245"/>
    </source>
</evidence>